<evidence type="ECO:0008006" key="4">
    <source>
        <dbReference type="Google" id="ProtNLM"/>
    </source>
</evidence>
<sequence>MKTPILILAFACFLTGSYAQSFAVINDKDGYVNVRKDKNINSYVVGKLDINSIFGIWEQGDDKSDWVEIYSQLGDNKGIQGYIHKSRIKFLSSFNSIKNVHYQDNFCSAKNDSIKIRINSSKFIAKAHRVKYNKPTNNEGSYIESIDNKPIWGTDGELPKRGISLVSVIIKGKAIQIPKSAFNDLYEPRFSTLNVYLGINNTIYIELDNSDGAGYYTGIWVIKNGHYQKRYIDNSEA</sequence>
<feature type="signal peptide" evidence="1">
    <location>
        <begin position="1"/>
        <end position="23"/>
    </location>
</feature>
<dbReference type="Gene3D" id="2.30.30.40">
    <property type="entry name" value="SH3 Domains"/>
    <property type="match status" value="1"/>
</dbReference>
<dbReference type="RefSeq" id="WP_191174362.1">
    <property type="nucleotide sequence ID" value="NZ_JACWMW010000001.1"/>
</dbReference>
<evidence type="ECO:0000256" key="1">
    <source>
        <dbReference type="SAM" id="SignalP"/>
    </source>
</evidence>
<dbReference type="Proteomes" id="UP000618754">
    <property type="component" value="Unassembled WGS sequence"/>
</dbReference>
<comment type="caution">
    <text evidence="2">The sequence shown here is derived from an EMBL/GenBank/DDBJ whole genome shotgun (WGS) entry which is preliminary data.</text>
</comment>
<organism evidence="2 3">
    <name type="scientific">Mucilaginibacter rigui</name>
    <dbReference type="NCBI Taxonomy" id="534635"/>
    <lineage>
        <taxon>Bacteria</taxon>
        <taxon>Pseudomonadati</taxon>
        <taxon>Bacteroidota</taxon>
        <taxon>Sphingobacteriia</taxon>
        <taxon>Sphingobacteriales</taxon>
        <taxon>Sphingobacteriaceae</taxon>
        <taxon>Mucilaginibacter</taxon>
    </lineage>
</organism>
<proteinExistence type="predicted"/>
<evidence type="ECO:0000313" key="2">
    <source>
        <dbReference type="EMBL" id="MBD1384494.1"/>
    </source>
</evidence>
<reference evidence="2 3" key="1">
    <citation type="submission" date="2020-09" db="EMBL/GenBank/DDBJ databases">
        <title>Novel species of Mucilaginibacter isolated from a glacier on the Tibetan Plateau.</title>
        <authorList>
            <person name="Liu Q."/>
            <person name="Xin Y.-H."/>
        </authorList>
    </citation>
    <scope>NUCLEOTIDE SEQUENCE [LARGE SCALE GENOMIC DNA]</scope>
    <source>
        <strain evidence="2 3">CGMCC 1.13878</strain>
    </source>
</reference>
<keyword evidence="1" id="KW-0732">Signal</keyword>
<keyword evidence="3" id="KW-1185">Reference proteome</keyword>
<protein>
    <recommendedName>
        <fullName evidence="4">SH3 domain-containing protein</fullName>
    </recommendedName>
</protein>
<accession>A0ABR7X1P9</accession>
<feature type="chain" id="PRO_5047405949" description="SH3 domain-containing protein" evidence="1">
    <location>
        <begin position="24"/>
        <end position="237"/>
    </location>
</feature>
<gene>
    <name evidence="2" type="ORF">IDJ75_04320</name>
</gene>
<dbReference type="EMBL" id="JACWMW010000001">
    <property type="protein sequence ID" value="MBD1384494.1"/>
    <property type="molecule type" value="Genomic_DNA"/>
</dbReference>
<evidence type="ECO:0000313" key="3">
    <source>
        <dbReference type="Proteomes" id="UP000618754"/>
    </source>
</evidence>
<name>A0ABR7X1P9_9SPHI</name>